<dbReference type="PANTHER" id="PTHR47894:SF1">
    <property type="entry name" value="HTH-TYPE TRANSCRIPTIONAL REGULATOR VQSM"/>
    <property type="match status" value="1"/>
</dbReference>
<protein>
    <submittedName>
        <fullName evidence="5">AraC family transcriptional regulator</fullName>
    </submittedName>
</protein>
<evidence type="ECO:0000256" key="1">
    <source>
        <dbReference type="ARBA" id="ARBA00023015"/>
    </source>
</evidence>
<dbReference type="Proteomes" id="UP000318199">
    <property type="component" value="Unassembled WGS sequence"/>
</dbReference>
<dbReference type="InterPro" id="IPR020449">
    <property type="entry name" value="Tscrpt_reg_AraC-type_HTH"/>
</dbReference>
<dbReference type="Pfam" id="PF12625">
    <property type="entry name" value="Arabinose_bd"/>
    <property type="match status" value="1"/>
</dbReference>
<dbReference type="InterPro" id="IPR018060">
    <property type="entry name" value="HTH_AraC"/>
</dbReference>
<dbReference type="Gene3D" id="1.10.10.60">
    <property type="entry name" value="Homeodomain-like"/>
    <property type="match status" value="1"/>
</dbReference>
<keyword evidence="1" id="KW-0805">Transcription regulation</keyword>
<evidence type="ECO:0000256" key="2">
    <source>
        <dbReference type="ARBA" id="ARBA00023125"/>
    </source>
</evidence>
<reference evidence="5 6" key="1">
    <citation type="submission" date="2019-07" db="EMBL/GenBank/DDBJ databases">
        <title>Caenimonas sedimenti sp. nov., isolated from activated sludge.</title>
        <authorList>
            <person name="Xu J."/>
        </authorList>
    </citation>
    <scope>NUCLEOTIDE SEQUENCE [LARGE SCALE GENOMIC DNA]</scope>
    <source>
        <strain evidence="5 6">HX-9-20</strain>
    </source>
</reference>
<comment type="caution">
    <text evidence="5">The sequence shown here is derived from an EMBL/GenBank/DDBJ whole genome shotgun (WGS) entry which is preliminary data.</text>
</comment>
<organism evidence="5 6">
    <name type="scientific">Caenimonas sedimenti</name>
    <dbReference type="NCBI Taxonomy" id="2596921"/>
    <lineage>
        <taxon>Bacteria</taxon>
        <taxon>Pseudomonadati</taxon>
        <taxon>Pseudomonadota</taxon>
        <taxon>Betaproteobacteria</taxon>
        <taxon>Burkholderiales</taxon>
        <taxon>Comamonadaceae</taxon>
        <taxon>Caenimonas</taxon>
    </lineage>
</organism>
<dbReference type="InterPro" id="IPR009057">
    <property type="entry name" value="Homeodomain-like_sf"/>
</dbReference>
<evidence type="ECO:0000313" key="6">
    <source>
        <dbReference type="Proteomes" id="UP000318199"/>
    </source>
</evidence>
<evidence type="ECO:0000256" key="3">
    <source>
        <dbReference type="ARBA" id="ARBA00023163"/>
    </source>
</evidence>
<dbReference type="SUPFAM" id="SSF46689">
    <property type="entry name" value="Homeodomain-like"/>
    <property type="match status" value="1"/>
</dbReference>
<dbReference type="GO" id="GO:0005829">
    <property type="term" value="C:cytosol"/>
    <property type="evidence" value="ECO:0007669"/>
    <property type="project" value="TreeGrafter"/>
</dbReference>
<dbReference type="GO" id="GO:0000976">
    <property type="term" value="F:transcription cis-regulatory region binding"/>
    <property type="evidence" value="ECO:0007669"/>
    <property type="project" value="TreeGrafter"/>
</dbReference>
<gene>
    <name evidence="5" type="ORF">FN976_00510</name>
</gene>
<dbReference type="AlphaFoldDB" id="A0A562ZXM1"/>
<dbReference type="PANTHER" id="PTHR47894">
    <property type="entry name" value="HTH-TYPE TRANSCRIPTIONAL REGULATOR GADX"/>
    <property type="match status" value="1"/>
</dbReference>
<dbReference type="EMBL" id="VOBQ01000001">
    <property type="protein sequence ID" value="TWO73362.1"/>
    <property type="molecule type" value="Genomic_DNA"/>
</dbReference>
<keyword evidence="6" id="KW-1185">Reference proteome</keyword>
<evidence type="ECO:0000259" key="4">
    <source>
        <dbReference type="PROSITE" id="PS01124"/>
    </source>
</evidence>
<proteinExistence type="predicted"/>
<dbReference type="InterPro" id="IPR032687">
    <property type="entry name" value="AraC-type_N"/>
</dbReference>
<keyword evidence="2" id="KW-0238">DNA-binding</keyword>
<sequence length="343" mass="38464">MAEPSHHTVAIQQVHNILLGARLRGLDVAPILARAGIALALLESPLARVSQQQYASLIRVLRRQLRDELWGLADRPLRPGSFGLAMQQLVRCATLGEALRMGFSLYGLLIDDFVGRLSVRDGVAQIHFVLRRPGDARLDYAIKAFMLFTFGSASWLVARRVPLLGIDYTAGMQSSETSRVYQAPIRQNQPHVGMTFDANWLELPVVQTRQSLREFLAGAPANLIVRYRDTSSLSDRIRRLLRRRLGGELPSLEEVGEALAVTPQTLRRRLREEGRGFQQIKDELRRDTAIEYLAQTRLPLIEIANRVGFSEASTFHRAFKNWTGVAPGEYRSSAEEMSSRAPG</sequence>
<dbReference type="SMART" id="SM00342">
    <property type="entry name" value="HTH_ARAC"/>
    <property type="match status" value="1"/>
</dbReference>
<dbReference type="RefSeq" id="WP_145889877.1">
    <property type="nucleotide sequence ID" value="NZ_VOBQ01000001.1"/>
</dbReference>
<dbReference type="PROSITE" id="PS01124">
    <property type="entry name" value="HTH_ARAC_FAMILY_2"/>
    <property type="match status" value="1"/>
</dbReference>
<keyword evidence="3" id="KW-0804">Transcription</keyword>
<dbReference type="PRINTS" id="PR00032">
    <property type="entry name" value="HTHARAC"/>
</dbReference>
<feature type="domain" description="HTH araC/xylS-type" evidence="4">
    <location>
        <begin position="235"/>
        <end position="333"/>
    </location>
</feature>
<dbReference type="OrthoDB" id="6506763at2"/>
<accession>A0A562ZXM1</accession>
<evidence type="ECO:0000313" key="5">
    <source>
        <dbReference type="EMBL" id="TWO73362.1"/>
    </source>
</evidence>
<name>A0A562ZXM1_9BURK</name>
<dbReference type="GO" id="GO:0003700">
    <property type="term" value="F:DNA-binding transcription factor activity"/>
    <property type="evidence" value="ECO:0007669"/>
    <property type="project" value="InterPro"/>
</dbReference>
<dbReference type="Pfam" id="PF12833">
    <property type="entry name" value="HTH_18"/>
    <property type="match status" value="1"/>
</dbReference>